<dbReference type="InterPro" id="IPR042213">
    <property type="entry name" value="NBD_C_sf"/>
</dbReference>
<feature type="domain" description="Four-carbon acid sugar kinase nucleotide binding" evidence="8">
    <location>
        <begin position="272"/>
        <end position="444"/>
    </location>
</feature>
<comment type="caution">
    <text evidence="9">The sequence shown here is derived from an EMBL/GenBank/DDBJ whole genome shotgun (WGS) entry which is preliminary data.</text>
</comment>
<dbReference type="SUPFAM" id="SSF142764">
    <property type="entry name" value="YgbK-like"/>
    <property type="match status" value="1"/>
</dbReference>
<dbReference type="Gene3D" id="3.40.50.10840">
    <property type="entry name" value="Putative sugar-binding, N-terminal domain"/>
    <property type="match status" value="1"/>
</dbReference>
<keyword evidence="10" id="KW-1185">Reference proteome</keyword>
<evidence type="ECO:0000313" key="9">
    <source>
        <dbReference type="EMBL" id="NDW04429.1"/>
    </source>
</evidence>
<protein>
    <submittedName>
        <fullName evidence="9">Four-carbon acid sugar kinase family protein</fullName>
    </submittedName>
</protein>
<name>A0A6N9T3M9_9HYPH</name>
<dbReference type="RefSeq" id="WP_163462634.1">
    <property type="nucleotide sequence ID" value="NZ_JAAAMG010000005.1"/>
</dbReference>
<organism evidence="9 10">
    <name type="scientific">Jiella pacifica</name>
    <dbReference type="NCBI Taxonomy" id="2696469"/>
    <lineage>
        <taxon>Bacteria</taxon>
        <taxon>Pseudomonadati</taxon>
        <taxon>Pseudomonadota</taxon>
        <taxon>Alphaproteobacteria</taxon>
        <taxon>Hyphomicrobiales</taxon>
        <taxon>Aurantimonadaceae</taxon>
        <taxon>Jiella</taxon>
    </lineage>
</organism>
<dbReference type="Proteomes" id="UP000469011">
    <property type="component" value="Unassembled WGS sequence"/>
</dbReference>
<dbReference type="Pfam" id="PF07005">
    <property type="entry name" value="SBD_N"/>
    <property type="match status" value="1"/>
</dbReference>
<comment type="similarity">
    <text evidence="1">Belongs to the four-carbon acid sugar kinase family.</text>
</comment>
<evidence type="ECO:0000256" key="3">
    <source>
        <dbReference type="ARBA" id="ARBA00022741"/>
    </source>
</evidence>
<evidence type="ECO:0000313" key="10">
    <source>
        <dbReference type="Proteomes" id="UP000469011"/>
    </source>
</evidence>
<accession>A0A6N9T3M9</accession>
<dbReference type="InterPro" id="IPR031475">
    <property type="entry name" value="NBD_C"/>
</dbReference>
<evidence type="ECO:0000256" key="6">
    <source>
        <dbReference type="ARBA" id="ARBA00023277"/>
    </source>
</evidence>
<dbReference type="Pfam" id="PF17042">
    <property type="entry name" value="NBD_C"/>
    <property type="match status" value="1"/>
</dbReference>
<evidence type="ECO:0000256" key="5">
    <source>
        <dbReference type="ARBA" id="ARBA00022840"/>
    </source>
</evidence>
<evidence type="ECO:0000259" key="8">
    <source>
        <dbReference type="Pfam" id="PF17042"/>
    </source>
</evidence>
<reference evidence="9 10" key="1">
    <citation type="submission" date="2020-01" db="EMBL/GenBank/DDBJ databases">
        <title>Jiella pacifica sp. nov.</title>
        <authorList>
            <person name="Xue Z."/>
            <person name="Zhu S."/>
            <person name="Chen J."/>
            <person name="Yang J."/>
        </authorList>
    </citation>
    <scope>NUCLEOTIDE SEQUENCE [LARGE SCALE GENOMIC DNA]</scope>
    <source>
        <strain evidence="9 10">40Bstr34</strain>
    </source>
</reference>
<evidence type="ECO:0000256" key="4">
    <source>
        <dbReference type="ARBA" id="ARBA00022777"/>
    </source>
</evidence>
<keyword evidence="6" id="KW-0119">Carbohydrate metabolism</keyword>
<keyword evidence="3" id="KW-0547">Nucleotide-binding</keyword>
<dbReference type="AlphaFoldDB" id="A0A6N9T3M9"/>
<evidence type="ECO:0000259" key="7">
    <source>
        <dbReference type="Pfam" id="PF07005"/>
    </source>
</evidence>
<evidence type="ECO:0000256" key="1">
    <source>
        <dbReference type="ARBA" id="ARBA00005715"/>
    </source>
</evidence>
<keyword evidence="4 9" id="KW-0418">Kinase</keyword>
<dbReference type="EMBL" id="JAAAMG010000005">
    <property type="protein sequence ID" value="NDW04429.1"/>
    <property type="molecule type" value="Genomic_DNA"/>
</dbReference>
<keyword evidence="2" id="KW-0808">Transferase</keyword>
<evidence type="ECO:0000256" key="2">
    <source>
        <dbReference type="ARBA" id="ARBA00022679"/>
    </source>
</evidence>
<dbReference type="InterPro" id="IPR010737">
    <property type="entry name" value="4-carb_acid_sugar_kinase_N"/>
</dbReference>
<keyword evidence="5" id="KW-0067">ATP-binding</keyword>
<dbReference type="GO" id="GO:0005524">
    <property type="term" value="F:ATP binding"/>
    <property type="evidence" value="ECO:0007669"/>
    <property type="project" value="UniProtKB-KW"/>
</dbReference>
<proteinExistence type="inferred from homology"/>
<dbReference type="Gene3D" id="3.40.980.20">
    <property type="entry name" value="Four-carbon acid sugar kinase, nucleotide binding domain"/>
    <property type="match status" value="1"/>
</dbReference>
<dbReference type="GO" id="GO:0016301">
    <property type="term" value="F:kinase activity"/>
    <property type="evidence" value="ECO:0007669"/>
    <property type="project" value="UniProtKB-KW"/>
</dbReference>
<feature type="domain" description="Four-carbon acid sugar kinase N-terminal" evidence="7">
    <location>
        <begin position="10"/>
        <end position="245"/>
    </location>
</feature>
<dbReference type="InterPro" id="IPR037051">
    <property type="entry name" value="4-carb_acid_sugar_kinase_N_sf"/>
</dbReference>
<sequence>MTIATGNVMLAFYGDDFTGSTDALEVTALAGLPTVLFTGVPSAEDLARFEGYPVVGIAGTARSQSPEWMEENLPACFEALAKLSPRIIQYKVCSTFDSSPRTGSIGKAIDIGSRFVAADWSPSIVGAPHLGRWLVFSNLFAAAGGTRYRIDRHPTMSRHPVTPMRESDLRLHLKEQTGRTILGIDLASLARGEAGAEREKARAERAVAFVDVADDASQREAGRLVWEGAGEGIFSASSSGLQYALVAHWRETGVLPPEAPTFPPAAAVDRLLVLSGSCSPVTAEQIAAAEAAGFAAVRLDVEAAVDAARQEGEVARIMDAATAAFATGKGVVVFAAKTVDDPAFVALKERAGTDASFSAAQDAIGRTLGLVAANAVPAFDLKRIVVAGGDTSGRVLETIPVLALEVAHPLGRGAPVCRCHGTEPGFDGLQVVLKGGQLGQPSLFVDALEGTARG</sequence>
<gene>
    <name evidence="9" type="ORF">GTK09_08290</name>
</gene>